<evidence type="ECO:0000313" key="10">
    <source>
        <dbReference type="Proteomes" id="UP000215902"/>
    </source>
</evidence>
<evidence type="ECO:0000256" key="3">
    <source>
        <dbReference type="ARBA" id="ARBA00022777"/>
    </source>
</evidence>
<evidence type="ECO:0000256" key="2">
    <source>
        <dbReference type="ARBA" id="ARBA00022741"/>
    </source>
</evidence>
<proteinExistence type="predicted"/>
<dbReference type="STRING" id="282301.A0A267G7H0"/>
<feature type="binding site" evidence="5">
    <location>
        <position position="531"/>
    </location>
    <ligand>
        <name>ATP</name>
        <dbReference type="ChEBI" id="CHEBI:30616"/>
    </ligand>
</feature>
<feature type="domain" description="Protein kinase" evidence="7">
    <location>
        <begin position="503"/>
        <end position="766"/>
    </location>
</feature>
<organism evidence="9 10">
    <name type="scientific">Macrostomum lignano</name>
    <dbReference type="NCBI Taxonomy" id="282301"/>
    <lineage>
        <taxon>Eukaryota</taxon>
        <taxon>Metazoa</taxon>
        <taxon>Spiralia</taxon>
        <taxon>Lophotrochozoa</taxon>
        <taxon>Platyhelminthes</taxon>
        <taxon>Rhabditophora</taxon>
        <taxon>Macrostomorpha</taxon>
        <taxon>Macrostomida</taxon>
        <taxon>Macrostomidae</taxon>
        <taxon>Macrostomum</taxon>
    </lineage>
</organism>
<dbReference type="PROSITE" id="PS00107">
    <property type="entry name" value="PROTEIN_KINASE_ATP"/>
    <property type="match status" value="1"/>
</dbReference>
<evidence type="ECO:0000256" key="6">
    <source>
        <dbReference type="SAM" id="MobiDB-lite"/>
    </source>
</evidence>
<dbReference type="Gene3D" id="1.25.40.20">
    <property type="entry name" value="Ankyrin repeat-containing domain"/>
    <property type="match status" value="2"/>
</dbReference>
<dbReference type="GO" id="GO:0004672">
    <property type="term" value="F:protein kinase activity"/>
    <property type="evidence" value="ECO:0007669"/>
    <property type="project" value="InterPro"/>
</dbReference>
<evidence type="ECO:0000256" key="5">
    <source>
        <dbReference type="PROSITE-ProRule" id="PRU10141"/>
    </source>
</evidence>
<comment type="caution">
    <text evidence="9">The sequence shown here is derived from an EMBL/GenBank/DDBJ whole genome shotgun (WGS) entry which is preliminary data.</text>
</comment>
<gene>
    <name evidence="8" type="ORF">BOX15_Mlig007464g1</name>
    <name evidence="9" type="ORF">BOX15_Mlig007464g2</name>
</gene>
<dbReference type="EMBL" id="NIVC01000505">
    <property type="protein sequence ID" value="PAA81980.1"/>
    <property type="molecule type" value="Genomic_DNA"/>
</dbReference>
<dbReference type="EMBL" id="NIVC01002201">
    <property type="protein sequence ID" value="PAA60035.1"/>
    <property type="molecule type" value="Genomic_DNA"/>
</dbReference>
<accession>A0A267G7H0</accession>
<dbReference type="PROSITE" id="PS50011">
    <property type="entry name" value="PROTEIN_KINASE_DOM"/>
    <property type="match status" value="1"/>
</dbReference>
<dbReference type="InterPro" id="IPR036770">
    <property type="entry name" value="Ankyrin_rpt-contain_sf"/>
</dbReference>
<evidence type="ECO:0000256" key="1">
    <source>
        <dbReference type="ARBA" id="ARBA00022679"/>
    </source>
</evidence>
<keyword evidence="2 5" id="KW-0547">Nucleotide-binding</keyword>
<name>A0A267G7H0_9PLAT</name>
<dbReference type="SUPFAM" id="SSF56112">
    <property type="entry name" value="Protein kinase-like (PK-like)"/>
    <property type="match status" value="1"/>
</dbReference>
<dbReference type="SMART" id="SM00248">
    <property type="entry name" value="ANK"/>
    <property type="match status" value="5"/>
</dbReference>
<dbReference type="InterPro" id="IPR050538">
    <property type="entry name" value="MAP_kinase_kinase_kinase"/>
</dbReference>
<dbReference type="PANTHER" id="PTHR48016:SF56">
    <property type="entry name" value="MAPKK KINASE"/>
    <property type="match status" value="1"/>
</dbReference>
<keyword evidence="3" id="KW-0418">Kinase</keyword>
<keyword evidence="4 5" id="KW-0067">ATP-binding</keyword>
<dbReference type="Proteomes" id="UP000215902">
    <property type="component" value="Unassembled WGS sequence"/>
</dbReference>
<sequence length="773" mass="89864">MAYQISMQKSLAAAAIRAKDSRRLLPICQEMKSNFILTIDRFEQSVAHHIACLPKNCLCCLEALTSRLGPDCLTCLNKLNNTPVHLAALYQDESWMRFAHQLVGSDCFYQTGNNGRNAFHNAALNEVTNSVLKWLVEQCGVDCLSVRDQFGNTPIHLAALKQDEDSLHLFQTILGCDCFSQSNSSNQNAVHFAAMNVRQSSSLKMLVSLLGSSCLLTKDSNDATPVHLAAQYQDVDSLRFIFNSLDCSAFNLVDVSGKTLADYAQENTLHGEQILQLIVEIKETQSEQQSEPIQEMACLQMQKQTEQQQQEEQQQEKQEEQQEQKQDEQQEQKQEEQQEQKQEEQQEQKQEEQQEQKQEEQQEQKQEEQQEQKQEEQQEQEQKQQEQQQEQKQDEQQEQKQEEQQEQKQEEQQEQKQEEQQEQEQKQEEQQEQKQEEQQEQEQKQQEQQQEQKQEEQQEQKQEEQQYEAKEDRSPASNRNSLVRRKLPLDPDFTNWDFLYDDEGNKQQIGEGGFGQVFKVFTDKRQTVAVKIVQLEIVGNLKLLDQAVEQENAEIAVLRSIRHPNILKFLKSQRTRNHKLCIFTELIAGHSLTDLMRRQRKPFDECAIRDFSMQICIALNYLHSRNPVTLHRDIKCSNIMLSNKGIIKLIDFGLAKEIFHSIGSTKSLSGTVNFMAPELFNEEGKTVYSPKSDVWAFGCTIYEMLTMEPPNSELGWQQVGFRIQKNPMPDLPNGVSDSLRDFYRRCVVRNPKSRADTDELLEHMFLPKVDCQR</sequence>
<keyword evidence="1" id="KW-0808">Transferase</keyword>
<evidence type="ECO:0000313" key="8">
    <source>
        <dbReference type="EMBL" id="PAA60035.1"/>
    </source>
</evidence>
<dbReference type="InterPro" id="IPR017441">
    <property type="entry name" value="Protein_kinase_ATP_BS"/>
</dbReference>
<dbReference type="SMART" id="SM00220">
    <property type="entry name" value="S_TKc"/>
    <property type="match status" value="1"/>
</dbReference>
<dbReference type="GO" id="GO:0005524">
    <property type="term" value="F:ATP binding"/>
    <property type="evidence" value="ECO:0007669"/>
    <property type="project" value="UniProtKB-UniRule"/>
</dbReference>
<feature type="compositionally biased region" description="Basic and acidic residues" evidence="6">
    <location>
        <begin position="314"/>
        <end position="474"/>
    </location>
</feature>
<protein>
    <recommendedName>
        <fullName evidence="7">Protein kinase domain-containing protein</fullName>
    </recommendedName>
</protein>
<dbReference type="PANTHER" id="PTHR48016">
    <property type="entry name" value="MAP KINASE KINASE KINASE SSK2-RELATED-RELATED"/>
    <property type="match status" value="1"/>
</dbReference>
<dbReference type="InterPro" id="IPR011009">
    <property type="entry name" value="Kinase-like_dom_sf"/>
</dbReference>
<evidence type="ECO:0000313" key="9">
    <source>
        <dbReference type="EMBL" id="PAA81980.1"/>
    </source>
</evidence>
<reference evidence="9 10" key="1">
    <citation type="submission" date="2017-06" db="EMBL/GenBank/DDBJ databases">
        <title>A platform for efficient transgenesis in Macrostomum lignano, a flatworm model organism for stem cell research.</title>
        <authorList>
            <person name="Berezikov E."/>
        </authorList>
    </citation>
    <scope>NUCLEOTIDE SEQUENCE [LARGE SCALE GENOMIC DNA]</scope>
    <source>
        <strain evidence="9">DV1</strain>
        <tissue evidence="9">Whole organism</tissue>
    </source>
</reference>
<dbReference type="InterPro" id="IPR002110">
    <property type="entry name" value="Ankyrin_rpt"/>
</dbReference>
<feature type="region of interest" description="Disordered" evidence="6">
    <location>
        <begin position="309"/>
        <end position="486"/>
    </location>
</feature>
<evidence type="ECO:0000259" key="7">
    <source>
        <dbReference type="PROSITE" id="PS50011"/>
    </source>
</evidence>
<dbReference type="SUPFAM" id="SSF48403">
    <property type="entry name" value="Ankyrin repeat"/>
    <property type="match status" value="1"/>
</dbReference>
<dbReference type="InterPro" id="IPR000719">
    <property type="entry name" value="Prot_kinase_dom"/>
</dbReference>
<keyword evidence="10" id="KW-1185">Reference proteome</keyword>
<dbReference type="Gene3D" id="1.10.510.10">
    <property type="entry name" value="Transferase(Phosphotransferase) domain 1"/>
    <property type="match status" value="1"/>
</dbReference>
<dbReference type="AlphaFoldDB" id="A0A267G7H0"/>
<dbReference type="OrthoDB" id="4062651at2759"/>
<evidence type="ECO:0000256" key="4">
    <source>
        <dbReference type="ARBA" id="ARBA00022840"/>
    </source>
</evidence>
<dbReference type="Pfam" id="PF00069">
    <property type="entry name" value="Pkinase"/>
    <property type="match status" value="1"/>
</dbReference>